<evidence type="ECO:0008006" key="4">
    <source>
        <dbReference type="Google" id="ProtNLM"/>
    </source>
</evidence>
<protein>
    <recommendedName>
        <fullName evidence="4">Sigma-70 family RNA polymerase sigma factor</fullName>
    </recommendedName>
</protein>
<dbReference type="Gene3D" id="1.10.10.10">
    <property type="entry name" value="Winged helix-like DNA-binding domain superfamily/Winged helix DNA-binding domain"/>
    <property type="match status" value="1"/>
</dbReference>
<dbReference type="InterPro" id="IPR036388">
    <property type="entry name" value="WH-like_DNA-bd_sf"/>
</dbReference>
<dbReference type="Proteomes" id="UP000000447">
    <property type="component" value="Chromosome"/>
</dbReference>
<organism evidence="2 3">
    <name type="scientific">Thermomicrobium roseum (strain ATCC 27502 / DSM 5159 / P-2)</name>
    <dbReference type="NCBI Taxonomy" id="309801"/>
    <lineage>
        <taxon>Bacteria</taxon>
        <taxon>Pseudomonadati</taxon>
        <taxon>Thermomicrobiota</taxon>
        <taxon>Thermomicrobia</taxon>
        <taxon>Thermomicrobiales</taxon>
        <taxon>Thermomicrobiaceae</taxon>
        <taxon>Thermomicrobium</taxon>
    </lineage>
</organism>
<keyword evidence="3" id="KW-1185">Reference proteome</keyword>
<dbReference type="InterPro" id="IPR013324">
    <property type="entry name" value="RNA_pol_sigma_r3/r4-like"/>
</dbReference>
<reference evidence="2 3" key="1">
    <citation type="journal article" date="2009" name="PLoS ONE">
        <title>Complete genome sequence of the aerobic CO-oxidizing thermophile Thermomicrobium roseum.</title>
        <authorList>
            <person name="Wu D."/>
            <person name="Raymond J."/>
            <person name="Wu M."/>
            <person name="Chatterji S."/>
            <person name="Ren Q."/>
            <person name="Graham J.E."/>
            <person name="Bryant D.A."/>
            <person name="Robb F."/>
            <person name="Colman A."/>
            <person name="Tallon L.J."/>
            <person name="Badger J.H."/>
            <person name="Madupu R."/>
            <person name="Ward N.L."/>
            <person name="Eisen J.A."/>
        </authorList>
    </citation>
    <scope>NUCLEOTIDE SEQUENCE [LARGE SCALE GENOMIC DNA]</scope>
    <source>
        <strain evidence="3">ATCC 27502 / DSM 5159 / P-2</strain>
    </source>
</reference>
<dbReference type="AlphaFoldDB" id="B9KYM3"/>
<feature type="region of interest" description="Disordered" evidence="1">
    <location>
        <begin position="134"/>
        <end position="155"/>
    </location>
</feature>
<dbReference type="KEGG" id="tro:trd_0569"/>
<dbReference type="RefSeq" id="WP_012641973.1">
    <property type="nucleotide sequence ID" value="NC_011959.1"/>
</dbReference>
<dbReference type="EMBL" id="CP001275">
    <property type="protein sequence ID" value="ACM05732.1"/>
    <property type="molecule type" value="Genomic_DNA"/>
</dbReference>
<dbReference type="eggNOG" id="COG1595">
    <property type="taxonomic scope" value="Bacteria"/>
</dbReference>
<sequence length="256" mass="29512">MVFQDPYFHALRRRLQAAPYDEARRRLTARLAETTPHPPRPPHLTPDEIAQREQWLYREGLDLYLPILRTVLRAIAREVEAGLVEPTELDPEELTFATYQRARSELRELPQLPRDRFAWLRRLAHDTVHRAALARHAERHRGTASEPTEHPEAPPAELQGTAARLAAALADPDLPLPDDLLADPETRRLLDQLLDRLPEQWRETYLLSALDRWSDEQIAAVTGLLPDEVRALVHATVRLLRAWLEESTVQPTRPKE</sequence>
<feature type="compositionally biased region" description="Basic and acidic residues" evidence="1">
    <location>
        <begin position="140"/>
        <end position="152"/>
    </location>
</feature>
<dbReference type="SUPFAM" id="SSF88659">
    <property type="entry name" value="Sigma3 and sigma4 domains of RNA polymerase sigma factors"/>
    <property type="match status" value="1"/>
</dbReference>
<evidence type="ECO:0000256" key="1">
    <source>
        <dbReference type="SAM" id="MobiDB-lite"/>
    </source>
</evidence>
<evidence type="ECO:0000313" key="2">
    <source>
        <dbReference type="EMBL" id="ACM05732.1"/>
    </source>
</evidence>
<name>B9KYM3_THERP</name>
<proteinExistence type="predicted"/>
<dbReference type="HOGENOM" id="CLU_1189460_0_0_0"/>
<accession>B9KYM3</accession>
<evidence type="ECO:0000313" key="3">
    <source>
        <dbReference type="Proteomes" id="UP000000447"/>
    </source>
</evidence>
<gene>
    <name evidence="2" type="ordered locus">trd_0569</name>
</gene>